<dbReference type="PANTHER" id="PTHR30093:SF2">
    <property type="entry name" value="TYPE II SECRETION SYSTEM PROTEIN H"/>
    <property type="match status" value="1"/>
</dbReference>
<dbReference type="InterPro" id="IPR012902">
    <property type="entry name" value="N_methyl_site"/>
</dbReference>
<gene>
    <name evidence="3" type="ordered locus">PSMK_11490</name>
</gene>
<dbReference type="Pfam" id="PF07963">
    <property type="entry name" value="N_methyl"/>
    <property type="match status" value="1"/>
</dbReference>
<dbReference type="eggNOG" id="COG2165">
    <property type="taxonomic scope" value="Bacteria"/>
</dbReference>
<dbReference type="SUPFAM" id="SSF54523">
    <property type="entry name" value="Pili subunits"/>
    <property type="match status" value="1"/>
</dbReference>
<keyword evidence="1" id="KW-0472">Membrane</keyword>
<feature type="transmembrane region" description="Helical" evidence="1">
    <location>
        <begin position="12"/>
        <end position="34"/>
    </location>
</feature>
<evidence type="ECO:0000313" key="3">
    <source>
        <dbReference type="EMBL" id="BAM03308.1"/>
    </source>
</evidence>
<dbReference type="STRING" id="1142394.PSMK_11490"/>
<dbReference type="EMBL" id="AP012338">
    <property type="protein sequence ID" value="BAM03308.1"/>
    <property type="molecule type" value="Genomic_DNA"/>
</dbReference>
<protein>
    <recommendedName>
        <fullName evidence="2">DUF1559 domain-containing protein</fullName>
    </recommendedName>
</protein>
<accession>I0IDH0</accession>
<dbReference type="PANTHER" id="PTHR30093">
    <property type="entry name" value="GENERAL SECRETION PATHWAY PROTEIN G"/>
    <property type="match status" value="1"/>
</dbReference>
<proteinExistence type="predicted"/>
<dbReference type="OrthoDB" id="261883at2"/>
<keyword evidence="1" id="KW-1133">Transmembrane helix</keyword>
<keyword evidence="1" id="KW-0812">Transmembrane</keyword>
<sequence length="280" mass="31122">MPRSRRFRSAFTLIELLVVISIIAILVGILLPALGAARDAAKNVQCLSNLRQVGIAASAYAADFGRYPTHVQELVAASSLPTQLKLFNTAGDPDRDLRRLWADYMSSVNAIECPYTEPLDLSRENIPVASSDRVYVDFFLTPGYWSNEAARTGPFSEVPGARTGLWTSPDENWEIAEEKYEVIAGDLALIRGRFNGAFGQFNHVNGLSGDIIESVNDTPGSFWSTFFRVNNAFPDKYFDGRANYVLRDGSASGYEVRDPKIRELALTGTRQPWRMMLPTQ</sequence>
<dbReference type="Pfam" id="PF07596">
    <property type="entry name" value="SBP_bac_10"/>
    <property type="match status" value="1"/>
</dbReference>
<dbReference type="Gene3D" id="3.30.700.10">
    <property type="entry name" value="Glycoprotein, Type 4 Pilin"/>
    <property type="match status" value="1"/>
</dbReference>
<reference evidence="3 4" key="1">
    <citation type="submission" date="2012-02" db="EMBL/GenBank/DDBJ databases">
        <title>Complete genome sequence of Phycisphaera mikurensis NBRC 102666.</title>
        <authorList>
            <person name="Ankai A."/>
            <person name="Hosoyama A."/>
            <person name="Terui Y."/>
            <person name="Sekine M."/>
            <person name="Fukai R."/>
            <person name="Kato Y."/>
            <person name="Nakamura S."/>
            <person name="Yamada-Narita S."/>
            <person name="Kawakoshi A."/>
            <person name="Fukunaga Y."/>
            <person name="Yamazaki S."/>
            <person name="Fujita N."/>
        </authorList>
    </citation>
    <scope>NUCLEOTIDE SEQUENCE [LARGE SCALE GENOMIC DNA]</scope>
    <source>
        <strain evidence="4">NBRC 102666 / KCTC 22515 / FYK2301M01</strain>
    </source>
</reference>
<dbReference type="InterPro" id="IPR011453">
    <property type="entry name" value="DUF1559"/>
</dbReference>
<dbReference type="AlphaFoldDB" id="I0IDH0"/>
<dbReference type="NCBIfam" id="TIGR02532">
    <property type="entry name" value="IV_pilin_GFxxxE"/>
    <property type="match status" value="1"/>
</dbReference>
<evidence type="ECO:0000256" key="1">
    <source>
        <dbReference type="SAM" id="Phobius"/>
    </source>
</evidence>
<dbReference type="KEGG" id="phm:PSMK_11490"/>
<keyword evidence="4" id="KW-1185">Reference proteome</keyword>
<dbReference type="InterPro" id="IPR045584">
    <property type="entry name" value="Pilin-like"/>
</dbReference>
<dbReference type="HOGENOM" id="CLU_041661_3_0_0"/>
<evidence type="ECO:0000313" key="4">
    <source>
        <dbReference type="Proteomes" id="UP000007881"/>
    </source>
</evidence>
<evidence type="ECO:0000259" key="2">
    <source>
        <dbReference type="Pfam" id="PF07596"/>
    </source>
</evidence>
<dbReference type="Proteomes" id="UP000007881">
    <property type="component" value="Chromosome"/>
</dbReference>
<organism evidence="3 4">
    <name type="scientific">Phycisphaera mikurensis (strain NBRC 102666 / KCTC 22515 / FYK2301M01)</name>
    <dbReference type="NCBI Taxonomy" id="1142394"/>
    <lineage>
        <taxon>Bacteria</taxon>
        <taxon>Pseudomonadati</taxon>
        <taxon>Planctomycetota</taxon>
        <taxon>Phycisphaerae</taxon>
        <taxon>Phycisphaerales</taxon>
        <taxon>Phycisphaeraceae</taxon>
        <taxon>Phycisphaera</taxon>
    </lineage>
</organism>
<feature type="domain" description="DUF1559" evidence="2">
    <location>
        <begin position="36"/>
        <end position="70"/>
    </location>
</feature>
<dbReference type="RefSeq" id="WP_014436527.1">
    <property type="nucleotide sequence ID" value="NC_017080.1"/>
</dbReference>
<name>I0IDH0_PHYMF</name>